<keyword evidence="4" id="KW-0804">Transcription</keyword>
<dbReference type="GO" id="GO:0005634">
    <property type="term" value="C:nucleus"/>
    <property type="evidence" value="ECO:0007669"/>
    <property type="project" value="TreeGrafter"/>
</dbReference>
<comment type="function">
    <text evidence="5">Involved in transvection phenomena (= synapsis-dependent gene expression), where the synaptic pairing of chromosomes carrying genes with which zeste interacts influences the expression of these genes. Zeste binds to DNA and stimulates transcription from a nearby promoter.</text>
</comment>
<feature type="region of interest" description="Disordered" evidence="6">
    <location>
        <begin position="167"/>
        <end position="189"/>
    </location>
</feature>
<evidence type="ECO:0000256" key="4">
    <source>
        <dbReference type="ARBA" id="ARBA00023163"/>
    </source>
</evidence>
<evidence type="ECO:0000313" key="9">
    <source>
        <dbReference type="Proteomes" id="UP001162156"/>
    </source>
</evidence>
<evidence type="ECO:0000256" key="3">
    <source>
        <dbReference type="ARBA" id="ARBA00023015"/>
    </source>
</evidence>
<comment type="subunit">
    <text evidence="1">Self-associates forming complexes of several hundred monomers.</text>
</comment>
<evidence type="ECO:0000256" key="5">
    <source>
        <dbReference type="ARBA" id="ARBA00025466"/>
    </source>
</evidence>
<dbReference type="Proteomes" id="UP001162156">
    <property type="component" value="Unassembled WGS sequence"/>
</dbReference>
<evidence type="ECO:0000259" key="7">
    <source>
        <dbReference type="Pfam" id="PF13873"/>
    </source>
</evidence>
<evidence type="ECO:0000256" key="1">
    <source>
        <dbReference type="ARBA" id="ARBA00011764"/>
    </source>
</evidence>
<accession>A0AAV8XZW0</accession>
<comment type="caution">
    <text evidence="8">The sequence shown here is derived from an EMBL/GenBank/DDBJ whole genome shotgun (WGS) entry which is preliminary data.</text>
</comment>
<dbReference type="PANTHER" id="PTHR23098">
    <property type="entry name" value="AGAP001331-PA-RELATED"/>
    <property type="match status" value="1"/>
</dbReference>
<protein>
    <recommendedName>
        <fullName evidence="2">Regulatory protein zeste</fullName>
    </recommendedName>
</protein>
<keyword evidence="9" id="KW-1185">Reference proteome</keyword>
<reference evidence="8" key="1">
    <citation type="journal article" date="2023" name="Insect Mol. Biol.">
        <title>Genome sequencing provides insights into the evolution of gene families encoding plant cell wall-degrading enzymes in longhorned beetles.</title>
        <authorList>
            <person name="Shin N.R."/>
            <person name="Okamura Y."/>
            <person name="Kirsch R."/>
            <person name="Pauchet Y."/>
        </authorList>
    </citation>
    <scope>NUCLEOTIDE SEQUENCE</scope>
    <source>
        <strain evidence="8">RBIC_L_NR</strain>
    </source>
</reference>
<dbReference type="AlphaFoldDB" id="A0AAV8XZW0"/>
<evidence type="ECO:0000256" key="6">
    <source>
        <dbReference type="SAM" id="MobiDB-lite"/>
    </source>
</evidence>
<sequence>MAEAKRRGKRTSQEQMAAIVDFIEVHKILLSGKCHPLQAKELEEKWSELSEILNNIPNGARKDAKQWKTFFSEWKSKTRKKARLAKEHLVKTGGGSYSTEQLNEIETRLMNVCGWVSIIGCNELPEEIDPDAESIFERDIEVSTIEIDLINEPTEFEVLDQPVVESSVGPSISSGRLQDRGSNKPATPITKKLRNKNTTVTSQLERSAEMYNEGNKEMAGALIPMAKSISKLAEALLEVAKAVCAKTDATI</sequence>
<keyword evidence="3" id="KW-0805">Transcription regulation</keyword>
<proteinExistence type="predicted"/>
<dbReference type="PANTHER" id="PTHR23098:SF16">
    <property type="entry name" value="REGULATORY PROTEIN ZESTE"/>
    <property type="match status" value="1"/>
</dbReference>
<feature type="domain" description="Myb/SANT-like DNA-binding" evidence="7">
    <location>
        <begin position="7"/>
        <end position="82"/>
    </location>
</feature>
<dbReference type="EMBL" id="JANEYF010002575">
    <property type="protein sequence ID" value="KAJ8944656.1"/>
    <property type="molecule type" value="Genomic_DNA"/>
</dbReference>
<dbReference type="Pfam" id="PF13873">
    <property type="entry name" value="Myb_DNA-bind_5"/>
    <property type="match status" value="1"/>
</dbReference>
<organism evidence="8 9">
    <name type="scientific">Rhamnusium bicolor</name>
    <dbReference type="NCBI Taxonomy" id="1586634"/>
    <lineage>
        <taxon>Eukaryota</taxon>
        <taxon>Metazoa</taxon>
        <taxon>Ecdysozoa</taxon>
        <taxon>Arthropoda</taxon>
        <taxon>Hexapoda</taxon>
        <taxon>Insecta</taxon>
        <taxon>Pterygota</taxon>
        <taxon>Neoptera</taxon>
        <taxon>Endopterygota</taxon>
        <taxon>Coleoptera</taxon>
        <taxon>Polyphaga</taxon>
        <taxon>Cucujiformia</taxon>
        <taxon>Chrysomeloidea</taxon>
        <taxon>Cerambycidae</taxon>
        <taxon>Lepturinae</taxon>
        <taxon>Rhagiini</taxon>
        <taxon>Rhamnusium</taxon>
    </lineage>
</organism>
<evidence type="ECO:0000256" key="2">
    <source>
        <dbReference type="ARBA" id="ARBA00016807"/>
    </source>
</evidence>
<evidence type="ECO:0000313" key="8">
    <source>
        <dbReference type="EMBL" id="KAJ8944656.1"/>
    </source>
</evidence>
<dbReference type="InterPro" id="IPR028002">
    <property type="entry name" value="Myb_DNA-bind_5"/>
</dbReference>
<gene>
    <name evidence="8" type="ORF">NQ314_009418</name>
</gene>
<name>A0AAV8XZW0_9CUCU</name>